<comment type="caution">
    <text evidence="7">The sequence shown here is derived from an EMBL/GenBank/DDBJ whole genome shotgun (WGS) entry which is preliminary data.</text>
</comment>
<protein>
    <submittedName>
        <fullName evidence="7">Threonine/homoserine/homoserine lactone efflux protein</fullName>
    </submittedName>
</protein>
<evidence type="ECO:0000256" key="1">
    <source>
        <dbReference type="ARBA" id="ARBA00004651"/>
    </source>
</evidence>
<gene>
    <name evidence="7" type="ORF">DES45_10858</name>
</gene>
<keyword evidence="3 6" id="KW-0812">Transmembrane</keyword>
<accession>A0A370HH56</accession>
<dbReference type="PANTHER" id="PTHR30086">
    <property type="entry name" value="ARGININE EXPORTER PROTEIN ARGO"/>
    <property type="match status" value="1"/>
</dbReference>
<feature type="transmembrane region" description="Helical" evidence="6">
    <location>
        <begin position="73"/>
        <end position="97"/>
    </location>
</feature>
<name>A0A370HH56_9HYPH</name>
<evidence type="ECO:0000313" key="8">
    <source>
        <dbReference type="Proteomes" id="UP000254925"/>
    </source>
</evidence>
<keyword evidence="5 6" id="KW-0472">Membrane</keyword>
<evidence type="ECO:0000256" key="2">
    <source>
        <dbReference type="ARBA" id="ARBA00022475"/>
    </source>
</evidence>
<feature type="transmembrane region" description="Helical" evidence="6">
    <location>
        <begin position="38"/>
        <end position="67"/>
    </location>
</feature>
<keyword evidence="4 6" id="KW-1133">Transmembrane helix</keyword>
<evidence type="ECO:0000256" key="6">
    <source>
        <dbReference type="SAM" id="Phobius"/>
    </source>
</evidence>
<reference evidence="7 8" key="1">
    <citation type="submission" date="2018-07" db="EMBL/GenBank/DDBJ databases">
        <title>Genomic Encyclopedia of Type Strains, Phase IV (KMG-IV): sequencing the most valuable type-strain genomes for metagenomic binning, comparative biology and taxonomic classification.</title>
        <authorList>
            <person name="Goeker M."/>
        </authorList>
    </citation>
    <scope>NUCLEOTIDE SEQUENCE [LARGE SCALE GENOMIC DNA]</scope>
    <source>
        <strain evidence="7 8">DSM 14364</strain>
    </source>
</reference>
<dbReference type="Proteomes" id="UP000254925">
    <property type="component" value="Unassembled WGS sequence"/>
</dbReference>
<dbReference type="InterPro" id="IPR001123">
    <property type="entry name" value="LeuE-type"/>
</dbReference>
<dbReference type="GO" id="GO:0005886">
    <property type="term" value="C:plasma membrane"/>
    <property type="evidence" value="ECO:0007669"/>
    <property type="project" value="UniProtKB-SubCell"/>
</dbReference>
<dbReference type="RefSeq" id="WP_114771674.1">
    <property type="nucleotide sequence ID" value="NZ_QQBB01000008.1"/>
</dbReference>
<dbReference type="AlphaFoldDB" id="A0A370HH56"/>
<dbReference type="Pfam" id="PF01810">
    <property type="entry name" value="LysE"/>
    <property type="match status" value="1"/>
</dbReference>
<feature type="transmembrane region" description="Helical" evidence="6">
    <location>
        <begin position="151"/>
        <end position="170"/>
    </location>
</feature>
<sequence length="212" mass="22085">MLETYLITLAGIVLGQIAPGPNLLAVAGAALGQGRRAAFFLALGVSSAIFVWVTVAAFGLAALLAVYPSLLTIMKFIGGGYLCFLALRSLVAAWRGGDPSFRASRTEWTPLSAWRRGLLVNLTNPKSALMWSAVTTFLYGSGLSAPQVLGFAPTGFVSALIVYGIYGTLFSTGVAQRAYARFARVVEALFGLAFGALGGKLVADAVGEISAK</sequence>
<dbReference type="EMBL" id="QQBB01000008">
    <property type="protein sequence ID" value="RDI56710.1"/>
    <property type="molecule type" value="Genomic_DNA"/>
</dbReference>
<comment type="subcellular location">
    <subcellularLocation>
        <location evidence="1">Cell membrane</location>
        <topology evidence="1">Multi-pass membrane protein</topology>
    </subcellularLocation>
</comment>
<evidence type="ECO:0000256" key="3">
    <source>
        <dbReference type="ARBA" id="ARBA00022692"/>
    </source>
</evidence>
<evidence type="ECO:0000313" key="7">
    <source>
        <dbReference type="EMBL" id="RDI56710.1"/>
    </source>
</evidence>
<organism evidence="7 8">
    <name type="scientific">Microvirga subterranea</name>
    <dbReference type="NCBI Taxonomy" id="186651"/>
    <lineage>
        <taxon>Bacteria</taxon>
        <taxon>Pseudomonadati</taxon>
        <taxon>Pseudomonadota</taxon>
        <taxon>Alphaproteobacteria</taxon>
        <taxon>Hyphomicrobiales</taxon>
        <taxon>Methylobacteriaceae</taxon>
        <taxon>Microvirga</taxon>
    </lineage>
</organism>
<proteinExistence type="predicted"/>
<evidence type="ECO:0000256" key="5">
    <source>
        <dbReference type="ARBA" id="ARBA00023136"/>
    </source>
</evidence>
<feature type="transmembrane region" description="Helical" evidence="6">
    <location>
        <begin position="118"/>
        <end position="139"/>
    </location>
</feature>
<keyword evidence="2" id="KW-1003">Cell membrane</keyword>
<dbReference type="PANTHER" id="PTHR30086:SF19">
    <property type="entry name" value="THREONINE EFFLUX PROTEIN"/>
    <property type="match status" value="1"/>
</dbReference>
<dbReference type="GO" id="GO:0015171">
    <property type="term" value="F:amino acid transmembrane transporter activity"/>
    <property type="evidence" value="ECO:0007669"/>
    <property type="project" value="TreeGrafter"/>
</dbReference>
<feature type="transmembrane region" description="Helical" evidence="6">
    <location>
        <begin position="182"/>
        <end position="203"/>
    </location>
</feature>
<feature type="transmembrane region" description="Helical" evidence="6">
    <location>
        <begin position="6"/>
        <end position="31"/>
    </location>
</feature>
<dbReference type="OrthoDB" id="7346064at2"/>
<evidence type="ECO:0000256" key="4">
    <source>
        <dbReference type="ARBA" id="ARBA00022989"/>
    </source>
</evidence>
<keyword evidence="8" id="KW-1185">Reference proteome</keyword>